<feature type="region of interest" description="Disordered" evidence="1">
    <location>
        <begin position="50"/>
        <end position="71"/>
    </location>
</feature>
<organism evidence="2 3">
    <name type="scientific">Methyloglobulus morosus KoM1</name>
    <dbReference type="NCBI Taxonomy" id="1116472"/>
    <lineage>
        <taxon>Bacteria</taxon>
        <taxon>Pseudomonadati</taxon>
        <taxon>Pseudomonadota</taxon>
        <taxon>Gammaproteobacteria</taxon>
        <taxon>Methylococcales</taxon>
        <taxon>Methylococcaceae</taxon>
        <taxon>Methyloglobulus</taxon>
    </lineage>
</organism>
<gene>
    <name evidence="2" type="ORF">MGMO_27c00010</name>
</gene>
<evidence type="ECO:0000313" key="2">
    <source>
        <dbReference type="EMBL" id="ESS73258.1"/>
    </source>
</evidence>
<dbReference type="EMBL" id="AYLO01000027">
    <property type="protein sequence ID" value="ESS73258.1"/>
    <property type="molecule type" value="Genomic_DNA"/>
</dbReference>
<sequence length="71" mass="7944">MQANTTPIHRLPKLLDHVRDRLHAKHYSLQPGKAQCATLFFTPLAKKTSPRSSVAAKDTQQIKHQDISGVD</sequence>
<reference evidence="2 3" key="1">
    <citation type="journal article" date="2013" name="Genome Announc.">
        <title>Draft Genome Sequence of the Methanotrophic Gammaproteobacterium Methyloglobulus morosus DSM 22980 Strain KoM1.</title>
        <authorList>
            <person name="Poehlein A."/>
            <person name="Deutzmann J.S."/>
            <person name="Daniel R."/>
            <person name="Simeonova D.D."/>
        </authorList>
    </citation>
    <scope>NUCLEOTIDE SEQUENCE [LARGE SCALE GENOMIC DNA]</scope>
    <source>
        <strain evidence="2 3">KoM1</strain>
    </source>
</reference>
<dbReference type="RefSeq" id="WP_023493734.1">
    <property type="nucleotide sequence ID" value="NZ_AYLO01000027.1"/>
</dbReference>
<dbReference type="AlphaFoldDB" id="V5C927"/>
<evidence type="ECO:0000313" key="3">
    <source>
        <dbReference type="Proteomes" id="UP000017842"/>
    </source>
</evidence>
<dbReference type="Proteomes" id="UP000017842">
    <property type="component" value="Unassembled WGS sequence"/>
</dbReference>
<keyword evidence="3" id="KW-1185">Reference proteome</keyword>
<feature type="compositionally biased region" description="Basic and acidic residues" evidence="1">
    <location>
        <begin position="60"/>
        <end position="71"/>
    </location>
</feature>
<name>V5C927_9GAMM</name>
<evidence type="ECO:0000256" key="1">
    <source>
        <dbReference type="SAM" id="MobiDB-lite"/>
    </source>
</evidence>
<proteinExistence type="predicted"/>
<comment type="caution">
    <text evidence="2">The sequence shown here is derived from an EMBL/GenBank/DDBJ whole genome shotgun (WGS) entry which is preliminary data.</text>
</comment>
<protein>
    <submittedName>
        <fullName evidence="2">Uncharacterized protein</fullName>
    </submittedName>
</protein>
<accession>V5C927</accession>